<evidence type="ECO:0000313" key="2">
    <source>
        <dbReference type="Proteomes" id="UP000076925"/>
    </source>
</evidence>
<comment type="caution">
    <text evidence="1">The sequence shown here is derived from an EMBL/GenBank/DDBJ whole genome shotgun (WGS) entry which is preliminary data.</text>
</comment>
<accession>A0A139WQT4</accession>
<keyword evidence="2" id="KW-1185">Reference proteome</keyword>
<protein>
    <submittedName>
        <fullName evidence="1">Uncharacterized protein</fullName>
    </submittedName>
</protein>
<dbReference type="Proteomes" id="UP000076925">
    <property type="component" value="Unassembled WGS sequence"/>
</dbReference>
<gene>
    <name evidence="1" type="ORF">WA1_49575</name>
</gene>
<proteinExistence type="predicted"/>
<reference evidence="1 2" key="1">
    <citation type="journal article" date="2013" name="Genome Biol. Evol.">
        <title>Genomes of Stigonematalean cyanobacteria (subsection V) and the evolution of oxygenic photosynthesis from prokaryotes to plastids.</title>
        <authorList>
            <person name="Dagan T."/>
            <person name="Roettger M."/>
            <person name="Stucken K."/>
            <person name="Landan G."/>
            <person name="Koch R."/>
            <person name="Major P."/>
            <person name="Gould S.B."/>
            <person name="Goremykin V.V."/>
            <person name="Rippka R."/>
            <person name="Tandeau de Marsac N."/>
            <person name="Gugger M."/>
            <person name="Lockhart P.J."/>
            <person name="Allen J.F."/>
            <person name="Brune I."/>
            <person name="Maus I."/>
            <person name="Puhler A."/>
            <person name="Martin W.F."/>
        </authorList>
    </citation>
    <scope>NUCLEOTIDE SEQUENCE [LARGE SCALE GENOMIC DNA]</scope>
    <source>
        <strain evidence="1 2">PCC 7110</strain>
    </source>
</reference>
<name>A0A139WQT4_9CYAN</name>
<organism evidence="1 2">
    <name type="scientific">Scytonema hofmannii PCC 7110</name>
    <dbReference type="NCBI Taxonomy" id="128403"/>
    <lineage>
        <taxon>Bacteria</taxon>
        <taxon>Bacillati</taxon>
        <taxon>Cyanobacteriota</taxon>
        <taxon>Cyanophyceae</taxon>
        <taxon>Nostocales</taxon>
        <taxon>Scytonemataceae</taxon>
        <taxon>Scytonema</taxon>
    </lineage>
</organism>
<sequence length="907" mass="103832">MCFSFVCNLFILQFEVRSLGYKTRHGDNEPSSEALEIVEEISTILEKYTEVPNIQKLLLKSIARFELIQQLFKNPINLLGTLLSKWEDRLPTMNVRQKLVYLSLLDEMSFAHVSEVLNLLKAILNSNSASEIVSTIFGQRIITHDDVILGLPWIIYNTAPYAYTYSEQMRILSLLCDLVIKEHDVATRRPQGLPNDGKRAETVLPRVITGSSEFRSSFETPAFKKAKELLNKIRSQGNISEPQKLHLDALVKPLLSVEQESTLFNGRTIRIQRWTITTNQPEWEIRDSLRTAIKEILSEQKLQPLQAVILWNLLAYTHGEINRATSYSKEFKAVLAKDLLLEVDSQNSHSPDIQESSVTYSDAHSKEFRTVLIQDLQWIANFLKSHKLDIQELTAARKIWDWHYQFDPDPELKEIAIQCETFFKKNEFFPQYAPLLSWESYESLGQWADETSNKLVISNNPQSIYDFVQNGVKFLGNADQISRLFIVASHLGAKAQQSQSVCQFVEGALQLGIKTPEFQFATRLCQGWICITRQSNPPATITVLKRLLQWVNSSEKIVQLFQAIYESTWLINITESEAAIVLEQQENFLQANSAVHFVGLLGGIFFSSLEQIKNTVETTFNQLDCKQLPSALGAFLQSLNYAMRSLIKNIEQAIDPYLKNWILDQVLRLPDIDELGATNVHHLQDLLKILGKPDLQWLVSAVEKRIQRTSEPNSSNIRIFPSQERLSQWIVPISSEQANDTTIRNLIAKLLSYTNSYPMFGYRFPRYLVDIDPTGVITADLVVEKLTDPNVRENPSEIYQWAKFAGYYPDSYLAWRKIAHEACSLGVQFDERHKYSIFHALTNPEPKMSISTIGEVPANFEMAVETAQQRLEAETDPVLIPFRQWVLQLAEAELSSEIERVKEESDE</sequence>
<dbReference type="AlphaFoldDB" id="A0A139WQT4"/>
<dbReference type="STRING" id="128403.WA1_49575"/>
<dbReference type="EMBL" id="ANNX02000064">
    <property type="protein sequence ID" value="KYC34789.1"/>
    <property type="molecule type" value="Genomic_DNA"/>
</dbReference>
<evidence type="ECO:0000313" key="1">
    <source>
        <dbReference type="EMBL" id="KYC34789.1"/>
    </source>
</evidence>